<reference evidence="13 14" key="1">
    <citation type="submission" date="2024-04" db="EMBL/GenBank/DDBJ databases">
        <authorList>
            <consortium name="Genoscope - CEA"/>
            <person name="William W."/>
        </authorList>
    </citation>
    <scope>NUCLEOTIDE SEQUENCE [LARGE SCALE GENOMIC DNA]</scope>
</reference>
<feature type="region of interest" description="Disordered" evidence="10">
    <location>
        <begin position="216"/>
        <end position="258"/>
    </location>
</feature>
<evidence type="ECO:0000256" key="6">
    <source>
        <dbReference type="ARBA" id="ARBA00022989"/>
    </source>
</evidence>
<evidence type="ECO:0000256" key="2">
    <source>
        <dbReference type="ARBA" id="ARBA00009141"/>
    </source>
</evidence>
<feature type="compositionally biased region" description="Acidic residues" evidence="10">
    <location>
        <begin position="226"/>
        <end position="237"/>
    </location>
</feature>
<keyword evidence="3 11" id="KW-0812">Transmembrane</keyword>
<dbReference type="InterPro" id="IPR021720">
    <property type="entry name" value="Malectin_dom"/>
</dbReference>
<comment type="caution">
    <text evidence="13">The sequence shown here is derived from an EMBL/GenBank/DDBJ whole genome shotgun (WGS) entry which is preliminary data.</text>
</comment>
<keyword evidence="4" id="KW-0732">Signal</keyword>
<evidence type="ECO:0000256" key="7">
    <source>
        <dbReference type="ARBA" id="ARBA00023136"/>
    </source>
</evidence>
<feature type="domain" description="Malectin" evidence="12">
    <location>
        <begin position="45"/>
        <end position="205"/>
    </location>
</feature>
<keyword evidence="8" id="KW-0325">Glycoprotein</keyword>
<comment type="similarity">
    <text evidence="2">Belongs to the malectin family.</text>
</comment>
<evidence type="ECO:0000313" key="14">
    <source>
        <dbReference type="Proteomes" id="UP001497497"/>
    </source>
</evidence>
<dbReference type="GO" id="GO:0005789">
    <property type="term" value="C:endoplasmic reticulum membrane"/>
    <property type="evidence" value="ECO:0007669"/>
    <property type="project" value="UniProtKB-SubCell"/>
</dbReference>
<evidence type="ECO:0000256" key="5">
    <source>
        <dbReference type="ARBA" id="ARBA00022824"/>
    </source>
</evidence>
<evidence type="ECO:0000256" key="3">
    <source>
        <dbReference type="ARBA" id="ARBA00022692"/>
    </source>
</evidence>
<evidence type="ECO:0000256" key="8">
    <source>
        <dbReference type="ARBA" id="ARBA00023180"/>
    </source>
</evidence>
<keyword evidence="7 11" id="KW-0472">Membrane</keyword>
<proteinExistence type="inferred from homology"/>
<dbReference type="AlphaFoldDB" id="A0AAV2H9R0"/>
<sequence length="286" mass="32369">MKMMWITFTGFAFRYLRKYSHKKYVLFTAFIVISLLMQTVHTLEVAWAVNCGGDEHTDVHGIHYQADPLDIGHRSDFGKSLMIQRVVPQDQILYQTERYHINTFGYDIPVYRDGDYVIVLKFSEVWFAAQNQKVFDVVLNGEHTVVSELDIFARVGRGVAHDEIIPFSIRGGKLRVNGETSQVDGNKISIEFIKGDMDNPKVNAIYVIKGTVDDIPKLPSMPGTDVPEEEEEDDEESQSLKPQKSRKPSGPKMKDPYAADDTSAMLLPVFVAIGAFIPLLYCLCKL</sequence>
<evidence type="ECO:0000256" key="1">
    <source>
        <dbReference type="ARBA" id="ARBA00004115"/>
    </source>
</evidence>
<accession>A0AAV2H9R0</accession>
<evidence type="ECO:0000259" key="12">
    <source>
        <dbReference type="Pfam" id="PF11721"/>
    </source>
</evidence>
<dbReference type="EMBL" id="CAXITT010000058">
    <property type="protein sequence ID" value="CAL1529905.1"/>
    <property type="molecule type" value="Genomic_DNA"/>
</dbReference>
<keyword evidence="5" id="KW-0256">Endoplasmic reticulum</keyword>
<dbReference type="Proteomes" id="UP001497497">
    <property type="component" value="Unassembled WGS sequence"/>
</dbReference>
<keyword evidence="9" id="KW-0119">Carbohydrate metabolism</keyword>
<evidence type="ECO:0000256" key="10">
    <source>
        <dbReference type="SAM" id="MobiDB-lite"/>
    </source>
</evidence>
<dbReference type="GO" id="GO:0030246">
    <property type="term" value="F:carbohydrate binding"/>
    <property type="evidence" value="ECO:0007669"/>
    <property type="project" value="InterPro"/>
</dbReference>
<protein>
    <recommendedName>
        <fullName evidence="12">Malectin domain-containing protein</fullName>
    </recommendedName>
</protein>
<evidence type="ECO:0000313" key="13">
    <source>
        <dbReference type="EMBL" id="CAL1529905.1"/>
    </source>
</evidence>
<keyword evidence="6 11" id="KW-1133">Transmembrane helix</keyword>
<dbReference type="PANTHER" id="PTHR13460">
    <property type="match status" value="1"/>
</dbReference>
<dbReference type="Gene3D" id="2.60.120.430">
    <property type="entry name" value="Galactose-binding lectin"/>
    <property type="match status" value="1"/>
</dbReference>
<comment type="subcellular location">
    <subcellularLocation>
        <location evidence="1">Endoplasmic reticulum membrane</location>
        <topology evidence="1">Single-pass type I membrane protein</topology>
    </subcellularLocation>
</comment>
<evidence type="ECO:0000256" key="11">
    <source>
        <dbReference type="SAM" id="Phobius"/>
    </source>
</evidence>
<name>A0AAV2H9R0_LYMST</name>
<dbReference type="Pfam" id="PF11721">
    <property type="entry name" value="Malectin"/>
    <property type="match status" value="1"/>
</dbReference>
<evidence type="ECO:0000256" key="4">
    <source>
        <dbReference type="ARBA" id="ARBA00022729"/>
    </source>
</evidence>
<organism evidence="13 14">
    <name type="scientific">Lymnaea stagnalis</name>
    <name type="common">Great pond snail</name>
    <name type="synonym">Helix stagnalis</name>
    <dbReference type="NCBI Taxonomy" id="6523"/>
    <lineage>
        <taxon>Eukaryota</taxon>
        <taxon>Metazoa</taxon>
        <taxon>Spiralia</taxon>
        <taxon>Lophotrochozoa</taxon>
        <taxon>Mollusca</taxon>
        <taxon>Gastropoda</taxon>
        <taxon>Heterobranchia</taxon>
        <taxon>Euthyneura</taxon>
        <taxon>Panpulmonata</taxon>
        <taxon>Hygrophila</taxon>
        <taxon>Lymnaeoidea</taxon>
        <taxon>Lymnaeidae</taxon>
        <taxon>Lymnaea</taxon>
    </lineage>
</organism>
<evidence type="ECO:0000256" key="9">
    <source>
        <dbReference type="ARBA" id="ARBA00023277"/>
    </source>
</evidence>
<dbReference type="InterPro" id="IPR039155">
    <property type="entry name" value="MLEC"/>
</dbReference>
<keyword evidence="14" id="KW-1185">Reference proteome</keyword>
<gene>
    <name evidence="13" type="ORF">GSLYS_00004038001</name>
</gene>
<feature type="transmembrane region" description="Helical" evidence="11">
    <location>
        <begin position="265"/>
        <end position="284"/>
    </location>
</feature>
<dbReference type="PANTHER" id="PTHR13460:SF0">
    <property type="entry name" value="MALECTIN"/>
    <property type="match status" value="1"/>
</dbReference>